<evidence type="ECO:0000313" key="1">
    <source>
        <dbReference type="EMBL" id="PJE62771.1"/>
    </source>
</evidence>
<dbReference type="SUPFAM" id="SSF56281">
    <property type="entry name" value="Metallo-hydrolase/oxidoreductase"/>
    <property type="match status" value="1"/>
</dbReference>
<dbReference type="PANTHER" id="PTHR42967">
    <property type="entry name" value="METAL DEPENDENT HYDROLASE"/>
    <property type="match status" value="1"/>
</dbReference>
<protein>
    <submittedName>
        <fullName evidence="1">MBL fold metallo-hydrolase</fullName>
    </submittedName>
</protein>
<dbReference type="Proteomes" id="UP000229554">
    <property type="component" value="Unassembled WGS sequence"/>
</dbReference>
<accession>A0A2M8KS77</accession>
<keyword evidence="1" id="KW-0378">Hydrolase</keyword>
<proteinExistence type="predicted"/>
<dbReference type="GO" id="GO:0016787">
    <property type="term" value="F:hydrolase activity"/>
    <property type="evidence" value="ECO:0007669"/>
    <property type="project" value="UniProtKB-KW"/>
</dbReference>
<reference evidence="2" key="1">
    <citation type="submission" date="2017-09" db="EMBL/GenBank/DDBJ databases">
        <title>Depth-based differentiation of microbial function through sediment-hosted aquifers and enrichment of novel symbionts in the deep terrestrial subsurface.</title>
        <authorList>
            <person name="Probst A.J."/>
            <person name="Ladd B."/>
            <person name="Jarett J.K."/>
            <person name="Geller-Mcgrath D.E."/>
            <person name="Sieber C.M.K."/>
            <person name="Emerson J.B."/>
            <person name="Anantharaman K."/>
            <person name="Thomas B.C."/>
            <person name="Malmstrom R."/>
            <person name="Stieglmeier M."/>
            <person name="Klingl A."/>
            <person name="Woyke T."/>
            <person name="Ryan C.M."/>
            <person name="Banfield J.F."/>
        </authorList>
    </citation>
    <scope>NUCLEOTIDE SEQUENCE [LARGE SCALE GENOMIC DNA]</scope>
</reference>
<dbReference type="AlphaFoldDB" id="A0A2M8KS77"/>
<name>A0A2M8KS77_9BACT</name>
<dbReference type="EMBL" id="PFED01000130">
    <property type="protein sequence ID" value="PJE62771.1"/>
    <property type="molecule type" value="Genomic_DNA"/>
</dbReference>
<sequence>MKIQYLGHSCFLLSNAKTSVVVDPFDASVGFPFPKVAADTVTISHHHADHDAVSGVSGSPIVFDIPGEYERKGVRIYGYSTFHDDAKGSERGRNTMFKFVIDGVVILHCGDLGHELSDNDLELVKDTNVLMIPVGGVYTIDAHQAQKLSKAIGAEIIIPMHYKTGKHDPKVFGEVQGLEEFMKQTDIVNRRTEKILTLTADAITEEREVVTFI</sequence>
<gene>
    <name evidence="1" type="ORF">COU88_03260</name>
</gene>
<dbReference type="PANTHER" id="PTHR42967:SF1">
    <property type="entry name" value="MBL FOLD METALLO-HYDROLASE"/>
    <property type="match status" value="1"/>
</dbReference>
<dbReference type="Pfam" id="PF13483">
    <property type="entry name" value="Lactamase_B_3"/>
    <property type="match status" value="1"/>
</dbReference>
<dbReference type="InterPro" id="IPR036866">
    <property type="entry name" value="RibonucZ/Hydroxyglut_hydro"/>
</dbReference>
<dbReference type="Gene3D" id="3.60.15.10">
    <property type="entry name" value="Ribonuclease Z/Hydroxyacylglutathione hydrolase-like"/>
    <property type="match status" value="1"/>
</dbReference>
<organism evidence="1 2">
    <name type="scientific">Candidatus Roizmanbacteria bacterium CG10_big_fil_rev_8_21_14_0_10_39_6</name>
    <dbReference type="NCBI Taxonomy" id="1974853"/>
    <lineage>
        <taxon>Bacteria</taxon>
        <taxon>Candidatus Roizmaniibacteriota</taxon>
    </lineage>
</organism>
<evidence type="ECO:0000313" key="2">
    <source>
        <dbReference type="Proteomes" id="UP000229554"/>
    </source>
</evidence>
<comment type="caution">
    <text evidence="1">The sequence shown here is derived from an EMBL/GenBank/DDBJ whole genome shotgun (WGS) entry which is preliminary data.</text>
</comment>